<proteinExistence type="predicted"/>
<evidence type="ECO:0000313" key="8">
    <source>
        <dbReference type="EMBL" id="PXW75893.1"/>
    </source>
</evidence>
<dbReference type="PROSITE" id="PS00059">
    <property type="entry name" value="ADH_ZINC"/>
    <property type="match status" value="1"/>
</dbReference>
<accession>A0A2V3V2B7</accession>
<feature type="domain" description="Metallo-beta-lactamase" evidence="7">
    <location>
        <begin position="19"/>
        <end position="218"/>
    </location>
</feature>
<protein>
    <submittedName>
        <fullName evidence="8">Ribonuclease J</fullName>
    </submittedName>
</protein>
<keyword evidence="5" id="KW-0269">Exonuclease</keyword>
<keyword evidence="4" id="KW-0862">Zinc</keyword>
<gene>
    <name evidence="8" type="ORF">C7451_10654</name>
</gene>
<dbReference type="Pfam" id="PF22505">
    <property type="entry name" value="RNase_J_b_CASP"/>
    <property type="match status" value="1"/>
</dbReference>
<keyword evidence="1" id="KW-0540">Nuclease</keyword>
<dbReference type="InterPro" id="IPR042173">
    <property type="entry name" value="RNase_J_2"/>
</dbReference>
<dbReference type="GO" id="GO:0016491">
    <property type="term" value="F:oxidoreductase activity"/>
    <property type="evidence" value="ECO:0007669"/>
    <property type="project" value="InterPro"/>
</dbReference>
<reference evidence="8 9" key="1">
    <citation type="submission" date="2018-05" db="EMBL/GenBank/DDBJ databases">
        <title>Genomic Encyclopedia of Type Strains, Phase IV (KMG-IV): sequencing the most valuable type-strain genomes for metagenomic binning, comparative biology and taxonomic classification.</title>
        <authorList>
            <person name="Goeker M."/>
        </authorList>
    </citation>
    <scope>NUCLEOTIDE SEQUENCE [LARGE SCALE GENOMIC DNA]</scope>
    <source>
        <strain evidence="8 9">DSM 3183</strain>
    </source>
</reference>
<evidence type="ECO:0000256" key="5">
    <source>
        <dbReference type="ARBA" id="ARBA00022839"/>
    </source>
</evidence>
<dbReference type="OrthoDB" id="9770211at2"/>
<dbReference type="Gene3D" id="3.60.15.10">
    <property type="entry name" value="Ribonuclease Z/Hydroxyacylglutathione hydrolase-like"/>
    <property type="match status" value="1"/>
</dbReference>
<name>A0A2V3V2B7_9SPHN</name>
<dbReference type="InterPro" id="IPR001279">
    <property type="entry name" value="Metallo-B-lactamas"/>
</dbReference>
<dbReference type="AlphaFoldDB" id="A0A2V3V2B7"/>
<comment type="caution">
    <text evidence="8">The sequence shown here is derived from an EMBL/GenBank/DDBJ whole genome shotgun (WGS) entry which is preliminary data.</text>
</comment>
<dbReference type="SMART" id="SM00849">
    <property type="entry name" value="Lactamase_B"/>
    <property type="match status" value="1"/>
</dbReference>
<dbReference type="InterPro" id="IPR011108">
    <property type="entry name" value="RMMBL"/>
</dbReference>
<dbReference type="EMBL" id="QJJM01000006">
    <property type="protein sequence ID" value="PXW75893.1"/>
    <property type="molecule type" value="Genomic_DNA"/>
</dbReference>
<evidence type="ECO:0000256" key="3">
    <source>
        <dbReference type="ARBA" id="ARBA00022801"/>
    </source>
</evidence>
<evidence type="ECO:0000256" key="1">
    <source>
        <dbReference type="ARBA" id="ARBA00022722"/>
    </source>
</evidence>
<dbReference type="PANTHER" id="PTHR43694:SF1">
    <property type="entry name" value="RIBONUCLEASE J"/>
    <property type="match status" value="1"/>
</dbReference>
<evidence type="ECO:0000256" key="2">
    <source>
        <dbReference type="ARBA" id="ARBA00022723"/>
    </source>
</evidence>
<dbReference type="GO" id="GO:0003723">
    <property type="term" value="F:RNA binding"/>
    <property type="evidence" value="ECO:0007669"/>
    <property type="project" value="UniProtKB-KW"/>
</dbReference>
<organism evidence="8 9">
    <name type="scientific">Blastomonas natatoria</name>
    <dbReference type="NCBI Taxonomy" id="34015"/>
    <lineage>
        <taxon>Bacteria</taxon>
        <taxon>Pseudomonadati</taxon>
        <taxon>Pseudomonadota</taxon>
        <taxon>Alphaproteobacteria</taxon>
        <taxon>Sphingomonadales</taxon>
        <taxon>Sphingomonadaceae</taxon>
        <taxon>Blastomonas</taxon>
    </lineage>
</organism>
<dbReference type="RefSeq" id="WP_110298586.1">
    <property type="nucleotide sequence ID" value="NZ_QJJM01000006.1"/>
</dbReference>
<evidence type="ECO:0000256" key="4">
    <source>
        <dbReference type="ARBA" id="ARBA00022833"/>
    </source>
</evidence>
<dbReference type="InterPro" id="IPR055132">
    <property type="entry name" value="RNase_J_b_CASP"/>
</dbReference>
<dbReference type="InterPro" id="IPR002328">
    <property type="entry name" value="ADH_Zn_CS"/>
</dbReference>
<dbReference type="Proteomes" id="UP000248014">
    <property type="component" value="Unassembled WGS sequence"/>
</dbReference>
<dbReference type="Gene3D" id="3.10.20.580">
    <property type="match status" value="1"/>
</dbReference>
<dbReference type="Pfam" id="PF07521">
    <property type="entry name" value="RMMBL"/>
    <property type="match status" value="1"/>
</dbReference>
<evidence type="ECO:0000256" key="6">
    <source>
        <dbReference type="ARBA" id="ARBA00022884"/>
    </source>
</evidence>
<keyword evidence="9" id="KW-1185">Reference proteome</keyword>
<evidence type="ECO:0000259" key="7">
    <source>
        <dbReference type="SMART" id="SM00849"/>
    </source>
</evidence>
<dbReference type="Pfam" id="PF00753">
    <property type="entry name" value="Lactamase_B"/>
    <property type="match status" value="1"/>
</dbReference>
<evidence type="ECO:0000313" key="9">
    <source>
        <dbReference type="Proteomes" id="UP000248014"/>
    </source>
</evidence>
<keyword evidence="3" id="KW-0378">Hydrolase</keyword>
<dbReference type="GO" id="GO:0008270">
    <property type="term" value="F:zinc ion binding"/>
    <property type="evidence" value="ECO:0007669"/>
    <property type="project" value="InterPro"/>
</dbReference>
<sequence>MTPGKELLFLALGGSGEIGMNANLYGCDGKWVMVDLGMTFSDPAYPGVELVFPDLEFIEERAEDLLGIVLTHGHEDHIGALPYLAADLGVPLFATPFTADLIRRKLEEQGLVNEVTLNVVENDGSLQLGPFGFRYLPLAHSIAEGNALLIDTPYGRVFHTGDWKLDDEPLIGVPSTPEALTKLGDEGVLALVCDSTNVFNPESSGSEGDVRDALIAAVKPLKGRALITTFASNVARLHTLGEVARATNRQLCVAGRSLDRIIAVAKANGYLLDLPELVDFDTAMGLPRREILIVATGGQGEPRAALARVAEGNHQIKLEEGDTVLFSSKVIPGNEIAIGRIQNRLAADGIQMITDRQADIHVSGHPGRPELAEMYRWIRPRVLVPVHGEMRHMAEQARLGLELGIPAAVVQKNGDLVRLAPGEPGVIGHERAGRLVLDGDVILPADGLTMGERRKLALNGQVSVAVALNAKGRLVGDPVLRPLGLPVEDDLEAFIAEAVEDVREAIEKPPAKGKGKARAAPQGNDDVQEAIRLAVRRAATRWTGKKPVVTVLMIEAQ</sequence>
<keyword evidence="6" id="KW-0694">RNA-binding</keyword>
<dbReference type="Gene3D" id="3.40.50.10710">
    <property type="entry name" value="Metallo-hydrolase/oxidoreductase"/>
    <property type="match status" value="1"/>
</dbReference>
<dbReference type="Pfam" id="PF17770">
    <property type="entry name" value="RNase_J_C"/>
    <property type="match status" value="1"/>
</dbReference>
<dbReference type="SUPFAM" id="SSF56281">
    <property type="entry name" value="Metallo-hydrolase/oxidoreductase"/>
    <property type="match status" value="1"/>
</dbReference>
<dbReference type="CDD" id="cd07714">
    <property type="entry name" value="RNaseJ_MBL-fold"/>
    <property type="match status" value="1"/>
</dbReference>
<dbReference type="InterPro" id="IPR036866">
    <property type="entry name" value="RibonucZ/Hydroxyglut_hydro"/>
</dbReference>
<dbReference type="InterPro" id="IPR041636">
    <property type="entry name" value="RNase_J_C"/>
</dbReference>
<dbReference type="GO" id="GO:0004527">
    <property type="term" value="F:exonuclease activity"/>
    <property type="evidence" value="ECO:0007669"/>
    <property type="project" value="UniProtKB-KW"/>
</dbReference>
<keyword evidence="2" id="KW-0479">Metal-binding</keyword>
<dbReference type="PANTHER" id="PTHR43694">
    <property type="entry name" value="RIBONUCLEASE J"/>
    <property type="match status" value="1"/>
</dbReference>